<dbReference type="PANTHER" id="PTHR41795">
    <property type="entry name" value="EXOPOLYSACCHARIDE SYNTHESIS PROTEIN"/>
    <property type="match status" value="1"/>
</dbReference>
<dbReference type="Pfam" id="PF06055">
    <property type="entry name" value="ExoD"/>
    <property type="match status" value="1"/>
</dbReference>
<protein>
    <submittedName>
        <fullName evidence="2">Exopolysaccharide synthesis, ExoD</fullName>
    </submittedName>
</protein>
<keyword evidence="1" id="KW-0812">Transmembrane</keyword>
<feature type="transmembrane region" description="Helical" evidence="1">
    <location>
        <begin position="59"/>
        <end position="79"/>
    </location>
</feature>
<organism evidence="2 3">
    <name type="scientific">Roseibium aggregatum</name>
    <dbReference type="NCBI Taxonomy" id="187304"/>
    <lineage>
        <taxon>Bacteria</taxon>
        <taxon>Pseudomonadati</taxon>
        <taxon>Pseudomonadota</taxon>
        <taxon>Alphaproteobacteria</taxon>
        <taxon>Hyphomicrobiales</taxon>
        <taxon>Stappiaceae</taxon>
        <taxon>Roseibium</taxon>
    </lineage>
</organism>
<keyword evidence="1" id="KW-0472">Membrane</keyword>
<accession>A0A0M6Y8B8</accession>
<proteinExistence type="predicted"/>
<dbReference type="OrthoDB" id="7949130at2"/>
<dbReference type="Proteomes" id="UP000048926">
    <property type="component" value="Unassembled WGS sequence"/>
</dbReference>
<feature type="transmembrane region" description="Helical" evidence="1">
    <location>
        <begin position="153"/>
        <end position="170"/>
    </location>
</feature>
<sequence length="195" mass="21386">MTVDPDLDRPLTSIVDRVGDITKEGQVSLDRVVGAFEKTGFATMLIVPAAAVVTPLSGIPLFSSLCGVTICLIAAQWLMKRDRVWLPHWLGQQSLEGDKVRVAMNKLRPAARWLDKHSRARARFLFRQPLRALLPLSCLLFGALMPFLELVPFSSSLLGASVCLIAFSLLTRDGFFALAALLPLAIVVWALTALF</sequence>
<dbReference type="PANTHER" id="PTHR41795:SF1">
    <property type="entry name" value="EXOPOLYSACCHARIDE SYNTHESIS PROTEIN"/>
    <property type="match status" value="1"/>
</dbReference>
<evidence type="ECO:0000256" key="1">
    <source>
        <dbReference type="SAM" id="Phobius"/>
    </source>
</evidence>
<feature type="transmembrane region" description="Helical" evidence="1">
    <location>
        <begin position="175"/>
        <end position="194"/>
    </location>
</feature>
<dbReference type="InterPro" id="IPR010331">
    <property type="entry name" value="ExoD"/>
</dbReference>
<dbReference type="AlphaFoldDB" id="A0A0M6Y8B8"/>
<feature type="transmembrane region" description="Helical" evidence="1">
    <location>
        <begin position="129"/>
        <end position="147"/>
    </location>
</feature>
<dbReference type="EMBL" id="CXST01000003">
    <property type="protein sequence ID" value="CTQ45964.1"/>
    <property type="molecule type" value="Genomic_DNA"/>
</dbReference>
<name>A0A0M6Y8B8_9HYPH</name>
<evidence type="ECO:0000313" key="2">
    <source>
        <dbReference type="EMBL" id="CTQ45964.1"/>
    </source>
</evidence>
<evidence type="ECO:0000313" key="3">
    <source>
        <dbReference type="Proteomes" id="UP000048926"/>
    </source>
</evidence>
<keyword evidence="3" id="KW-1185">Reference proteome</keyword>
<reference evidence="3" key="1">
    <citation type="submission" date="2015-07" db="EMBL/GenBank/DDBJ databases">
        <authorList>
            <person name="Rodrigo-Torres Lidia"/>
            <person name="Arahal R.David."/>
        </authorList>
    </citation>
    <scope>NUCLEOTIDE SEQUENCE [LARGE SCALE GENOMIC DNA]</scope>
    <source>
        <strain evidence="3">CECT 4801</strain>
    </source>
</reference>
<keyword evidence="1" id="KW-1133">Transmembrane helix</keyword>
<dbReference type="PIRSF" id="PIRSF033239">
    <property type="entry name" value="ExoD"/>
    <property type="match status" value="1"/>
</dbReference>
<dbReference type="STRING" id="187304.B0E33_14795"/>
<gene>
    <name evidence="2" type="ORF">LAL4801_04419</name>
</gene>
<dbReference type="RefSeq" id="WP_055659625.1">
    <property type="nucleotide sequence ID" value="NZ_CXST01000003.1"/>
</dbReference>